<feature type="transmembrane region" description="Helical" evidence="2">
    <location>
        <begin position="12"/>
        <end position="31"/>
    </location>
</feature>
<dbReference type="EMBL" id="ML732335">
    <property type="protein sequence ID" value="KAB8069584.1"/>
    <property type="molecule type" value="Genomic_DNA"/>
</dbReference>
<accession>A0A5N5WR05</accession>
<keyword evidence="5" id="KW-1185">Reference proteome</keyword>
<gene>
    <name evidence="4" type="ORF">BDV29DRAFT_194789</name>
</gene>
<feature type="transmembrane region" description="Helical" evidence="2">
    <location>
        <begin position="161"/>
        <end position="182"/>
    </location>
</feature>
<keyword evidence="2" id="KW-0812">Transmembrane</keyword>
<feature type="region of interest" description="Disordered" evidence="1">
    <location>
        <begin position="130"/>
        <end position="152"/>
    </location>
</feature>
<evidence type="ECO:0000313" key="5">
    <source>
        <dbReference type="Proteomes" id="UP000326565"/>
    </source>
</evidence>
<organism evidence="4 5">
    <name type="scientific">Aspergillus leporis</name>
    <dbReference type="NCBI Taxonomy" id="41062"/>
    <lineage>
        <taxon>Eukaryota</taxon>
        <taxon>Fungi</taxon>
        <taxon>Dikarya</taxon>
        <taxon>Ascomycota</taxon>
        <taxon>Pezizomycotina</taxon>
        <taxon>Eurotiomycetes</taxon>
        <taxon>Eurotiomycetidae</taxon>
        <taxon>Eurotiales</taxon>
        <taxon>Aspergillaceae</taxon>
        <taxon>Aspergillus</taxon>
        <taxon>Aspergillus subgen. Circumdati</taxon>
    </lineage>
</organism>
<protein>
    <submittedName>
        <fullName evidence="4">Frag1/DRAM/Sfk1 family-domain-containing protein</fullName>
    </submittedName>
</protein>
<feature type="transmembrane region" description="Helical" evidence="2">
    <location>
        <begin position="218"/>
        <end position="244"/>
    </location>
</feature>
<sequence>MGINPLPRCHDAIWFFLHILILNIPPSRLVLFPPLSGSVWFVTLASLLLTWIARGMPKYPGQSNSHVAFISDIASFELKPLFLVGASITAVGFVTTVAAVHVVRYEPGFVLVKGPGGPLVDDNFDDDSRDESLNANCNDRENPDSHSDDEEDQETTRTLKLISLISIFAAVVAGMALILLAVMDTFRYKVAHHVIGFVSFVYHMGIWQHGCGKRNVRVSVFASLSTALILVEVFLAVAFLSLTILEEYSSYRQAGILEWIIAFLGTVYLWLFCGFLDRVLYNPPERGKDVQSSDTSQLQIPNEDPERTSLIGTPTGGRYT</sequence>
<dbReference type="InterPro" id="IPR019402">
    <property type="entry name" value="CWH43_N"/>
</dbReference>
<feature type="transmembrane region" description="Helical" evidence="2">
    <location>
        <begin position="81"/>
        <end position="103"/>
    </location>
</feature>
<name>A0A5N5WR05_9EURO</name>
<proteinExistence type="predicted"/>
<keyword evidence="2" id="KW-0472">Membrane</keyword>
<evidence type="ECO:0000256" key="2">
    <source>
        <dbReference type="SAM" id="Phobius"/>
    </source>
</evidence>
<dbReference type="Pfam" id="PF10277">
    <property type="entry name" value="Frag1"/>
    <property type="match status" value="1"/>
</dbReference>
<evidence type="ECO:0000259" key="3">
    <source>
        <dbReference type="Pfam" id="PF10277"/>
    </source>
</evidence>
<feature type="region of interest" description="Disordered" evidence="1">
    <location>
        <begin position="286"/>
        <end position="320"/>
    </location>
</feature>
<reference evidence="4 5" key="1">
    <citation type="submission" date="2019-04" db="EMBL/GenBank/DDBJ databases">
        <title>Friends and foes A comparative genomics study of 23 Aspergillus species from section Flavi.</title>
        <authorList>
            <consortium name="DOE Joint Genome Institute"/>
            <person name="Kjaerbolling I."/>
            <person name="Vesth T."/>
            <person name="Frisvad J.C."/>
            <person name="Nybo J.L."/>
            <person name="Theobald S."/>
            <person name="Kildgaard S."/>
            <person name="Isbrandt T."/>
            <person name="Kuo A."/>
            <person name="Sato A."/>
            <person name="Lyhne E.K."/>
            <person name="Kogle M.E."/>
            <person name="Wiebenga A."/>
            <person name="Kun R.S."/>
            <person name="Lubbers R.J."/>
            <person name="Makela M.R."/>
            <person name="Barry K."/>
            <person name="Chovatia M."/>
            <person name="Clum A."/>
            <person name="Daum C."/>
            <person name="Haridas S."/>
            <person name="He G."/>
            <person name="LaButti K."/>
            <person name="Lipzen A."/>
            <person name="Mondo S."/>
            <person name="Riley R."/>
            <person name="Salamov A."/>
            <person name="Simmons B.A."/>
            <person name="Magnuson J.K."/>
            <person name="Henrissat B."/>
            <person name="Mortensen U.H."/>
            <person name="Larsen T.O."/>
            <person name="Devries R.P."/>
            <person name="Grigoriev I.V."/>
            <person name="Machida M."/>
            <person name="Baker S.E."/>
            <person name="Andersen M.R."/>
        </authorList>
    </citation>
    <scope>NUCLEOTIDE SEQUENCE [LARGE SCALE GENOMIC DNA]</scope>
    <source>
        <strain evidence="4 5">CBS 151.66</strain>
    </source>
</reference>
<keyword evidence="2" id="KW-1133">Transmembrane helix</keyword>
<feature type="transmembrane region" description="Helical" evidence="2">
    <location>
        <begin position="256"/>
        <end position="276"/>
    </location>
</feature>
<evidence type="ECO:0000313" key="4">
    <source>
        <dbReference type="EMBL" id="KAB8069584.1"/>
    </source>
</evidence>
<dbReference type="OrthoDB" id="10032492at2759"/>
<feature type="transmembrane region" description="Helical" evidence="2">
    <location>
        <begin position="188"/>
        <end position="206"/>
    </location>
</feature>
<feature type="domain" description="CWH43-like N-terminal" evidence="3">
    <location>
        <begin position="31"/>
        <end position="273"/>
    </location>
</feature>
<dbReference type="AlphaFoldDB" id="A0A5N5WR05"/>
<dbReference type="Proteomes" id="UP000326565">
    <property type="component" value="Unassembled WGS sequence"/>
</dbReference>
<evidence type="ECO:0000256" key="1">
    <source>
        <dbReference type="SAM" id="MobiDB-lite"/>
    </source>
</evidence>